<keyword evidence="3" id="KW-1185">Reference proteome</keyword>
<keyword evidence="1" id="KW-0732">Signal</keyword>
<evidence type="ECO:0000313" key="3">
    <source>
        <dbReference type="Proteomes" id="UP001597344"/>
    </source>
</evidence>
<evidence type="ECO:0000313" key="2">
    <source>
        <dbReference type="EMBL" id="MFD2188550.1"/>
    </source>
</evidence>
<proteinExistence type="predicted"/>
<accession>A0ABW5B1Z9</accession>
<sequence>MKYKLNINVVALSVLCCAGLLAQDKQNKLSEKLVVNNDVTVNLNTSHTNIIFETWNKNTIEVEAYLEGDLTNDNSKRILDSWQINVSGNTKEVTINSAAGNLWSENVTASNIEINKKNLQELRRLSPMIADMLGPLMENMAKNPMPNTLSENQSEVNYGNNKYNESEEKYIQQWENQIREKFSDDIEKKKQKWATQLKDGNSKNASGQAEVRLETSWGEQYGKQMNAWASQLLKDVESQQNGVANVTFYQYRAKRVNTNNTSKIIKVHMPREAKLRLNIRHGDVQLAEKSNNVRASLSHTKLSANIIDGDQTFIKASYSPVFVRQWNQGKLVLNYVKNCRIQTAKNLLVNADSSNIYIQELNENGAISGSFGVITIENLGESFSTLDLAVQNSDFNLKLPKTAFNLSYSGAQSIISLPRTMEISSRKNFGNVFINGFQNTRSTDKMITINAKYSEVVLKSK</sequence>
<evidence type="ECO:0000256" key="1">
    <source>
        <dbReference type="SAM" id="SignalP"/>
    </source>
</evidence>
<organism evidence="2 3">
    <name type="scientific">Aquimarina celericrescens</name>
    <dbReference type="NCBI Taxonomy" id="1964542"/>
    <lineage>
        <taxon>Bacteria</taxon>
        <taxon>Pseudomonadati</taxon>
        <taxon>Bacteroidota</taxon>
        <taxon>Flavobacteriia</taxon>
        <taxon>Flavobacteriales</taxon>
        <taxon>Flavobacteriaceae</taxon>
        <taxon>Aquimarina</taxon>
    </lineage>
</organism>
<dbReference type="RefSeq" id="WP_378321581.1">
    <property type="nucleotide sequence ID" value="NZ_JBHUHY010000017.1"/>
</dbReference>
<feature type="signal peptide" evidence="1">
    <location>
        <begin position="1"/>
        <end position="22"/>
    </location>
</feature>
<dbReference type="EMBL" id="JBHUHY010000017">
    <property type="protein sequence ID" value="MFD2188550.1"/>
    <property type="molecule type" value="Genomic_DNA"/>
</dbReference>
<reference evidence="3" key="1">
    <citation type="journal article" date="2019" name="Int. J. Syst. Evol. Microbiol.">
        <title>The Global Catalogue of Microorganisms (GCM) 10K type strain sequencing project: providing services to taxonomists for standard genome sequencing and annotation.</title>
        <authorList>
            <consortium name="The Broad Institute Genomics Platform"/>
            <consortium name="The Broad Institute Genome Sequencing Center for Infectious Disease"/>
            <person name="Wu L."/>
            <person name="Ma J."/>
        </authorList>
    </citation>
    <scope>NUCLEOTIDE SEQUENCE [LARGE SCALE GENOMIC DNA]</scope>
    <source>
        <strain evidence="3">DT92</strain>
    </source>
</reference>
<evidence type="ECO:0008006" key="4">
    <source>
        <dbReference type="Google" id="ProtNLM"/>
    </source>
</evidence>
<comment type="caution">
    <text evidence="2">The sequence shown here is derived from an EMBL/GenBank/DDBJ whole genome shotgun (WGS) entry which is preliminary data.</text>
</comment>
<gene>
    <name evidence="2" type="ORF">ACFSJT_17215</name>
</gene>
<protein>
    <recommendedName>
        <fullName evidence="4">Adhesin domain-containing protein</fullName>
    </recommendedName>
</protein>
<feature type="chain" id="PRO_5047305721" description="Adhesin domain-containing protein" evidence="1">
    <location>
        <begin position="23"/>
        <end position="461"/>
    </location>
</feature>
<name>A0ABW5B1Z9_9FLAO</name>
<dbReference type="Proteomes" id="UP001597344">
    <property type="component" value="Unassembled WGS sequence"/>
</dbReference>